<keyword evidence="4" id="KW-0862">Zinc</keyword>
<feature type="domain" description="C2H2-type" evidence="10">
    <location>
        <begin position="262"/>
        <end position="291"/>
    </location>
</feature>
<feature type="signal peptide" evidence="9">
    <location>
        <begin position="1"/>
        <end position="24"/>
    </location>
</feature>
<evidence type="ECO:0000256" key="1">
    <source>
        <dbReference type="ARBA" id="ARBA00022723"/>
    </source>
</evidence>
<feature type="region of interest" description="Disordered" evidence="8">
    <location>
        <begin position="352"/>
        <end position="377"/>
    </location>
</feature>
<evidence type="ECO:0000256" key="9">
    <source>
        <dbReference type="SAM" id="SignalP"/>
    </source>
</evidence>
<dbReference type="InterPro" id="IPR036236">
    <property type="entry name" value="Znf_C2H2_sf"/>
</dbReference>
<evidence type="ECO:0000259" key="10">
    <source>
        <dbReference type="PROSITE" id="PS50157"/>
    </source>
</evidence>
<keyword evidence="6" id="KW-0804">Transcription</keyword>
<evidence type="ECO:0000256" key="6">
    <source>
        <dbReference type="ARBA" id="ARBA00023163"/>
    </source>
</evidence>
<dbReference type="InterPro" id="IPR013087">
    <property type="entry name" value="Znf_C2H2_type"/>
</dbReference>
<feature type="compositionally biased region" description="Polar residues" evidence="8">
    <location>
        <begin position="209"/>
        <end position="222"/>
    </location>
</feature>
<feature type="chain" id="PRO_5012846216" description="C2H2-type domain-containing protein" evidence="9">
    <location>
        <begin position="25"/>
        <end position="377"/>
    </location>
</feature>
<keyword evidence="9" id="KW-0732">Signal</keyword>
<dbReference type="PANTHER" id="PTHR23235:SF120">
    <property type="entry name" value="KRUPPEL-LIKE FACTOR 15"/>
    <property type="match status" value="1"/>
</dbReference>
<dbReference type="VEuPathDB" id="FungiDB:BCV72DRAFT_255983"/>
<sequence length="377" mass="43660">MCYEYALGALILCVIVLSVYPSLSGNVQNVHLSFSMMHSYFYQNPLCEHKLSSPCSYVDSTHLTSPPIINPQNESYFSRSYSSPPIYCQEQLSPYSCSSSDCPTELLEVFYGDNLSYAPTDRKMDYFTHHLDPLLYTPSPFHYKSTSEQLNTQILQYAQVRSNYVPLIHSCMTTPIMHNLYSVTSQLERLQDTGDANDKYFDDIYNDTSQSIRDSSPCQSPRESMDLQTPKRLKDKKPHDNQPTFSIHAKDESVTKEVQDVFPCTYPDCQKTFARPYNLKSHMRIHSLDRPYECKYKPCVWKFARPHDLKRHELQHTGLKPYSCRYCSRKFARSDALKRHWKVDTKCSQAFKNDPTDHKLPGRGRKKGSKVKRAKAT</sequence>
<dbReference type="Proteomes" id="UP000242381">
    <property type="component" value="Unassembled WGS sequence"/>
</dbReference>
<dbReference type="SUPFAM" id="SSF57667">
    <property type="entry name" value="beta-beta-alpha zinc fingers"/>
    <property type="match status" value="2"/>
</dbReference>
<keyword evidence="5" id="KW-0805">Transcription regulation</keyword>
<keyword evidence="2" id="KW-0677">Repeat</keyword>
<dbReference type="Pfam" id="PF00096">
    <property type="entry name" value="zf-C2H2"/>
    <property type="match status" value="2"/>
</dbReference>
<keyword evidence="3 7" id="KW-0863">Zinc-finger</keyword>
<evidence type="ECO:0000256" key="3">
    <source>
        <dbReference type="ARBA" id="ARBA00022771"/>
    </source>
</evidence>
<feature type="domain" description="C2H2-type" evidence="10">
    <location>
        <begin position="292"/>
        <end position="321"/>
    </location>
</feature>
<proteinExistence type="predicted"/>
<evidence type="ECO:0000256" key="4">
    <source>
        <dbReference type="ARBA" id="ARBA00022833"/>
    </source>
</evidence>
<dbReference type="OMA" id="INPQNES"/>
<gene>
    <name evidence="11" type="ORF">BCV71DRAFT_256440</name>
</gene>
<dbReference type="SMART" id="SM00355">
    <property type="entry name" value="ZnF_C2H2"/>
    <property type="match status" value="3"/>
</dbReference>
<dbReference type="GO" id="GO:0000978">
    <property type="term" value="F:RNA polymerase II cis-regulatory region sequence-specific DNA binding"/>
    <property type="evidence" value="ECO:0007669"/>
    <property type="project" value="TreeGrafter"/>
</dbReference>
<protein>
    <recommendedName>
        <fullName evidence="10">C2H2-type domain-containing protein</fullName>
    </recommendedName>
</protein>
<evidence type="ECO:0000256" key="2">
    <source>
        <dbReference type="ARBA" id="ARBA00022737"/>
    </source>
</evidence>
<evidence type="ECO:0000256" key="7">
    <source>
        <dbReference type="PROSITE-ProRule" id="PRU00042"/>
    </source>
</evidence>
<evidence type="ECO:0000256" key="8">
    <source>
        <dbReference type="SAM" id="MobiDB-lite"/>
    </source>
</evidence>
<feature type="compositionally biased region" description="Basic residues" evidence="8">
    <location>
        <begin position="361"/>
        <end position="377"/>
    </location>
</feature>
<name>A0A1X0RXZ7_RHIZD</name>
<dbReference type="EMBL" id="KV921371">
    <property type="protein sequence ID" value="ORE16890.1"/>
    <property type="molecule type" value="Genomic_DNA"/>
</dbReference>
<feature type="region of interest" description="Disordered" evidence="8">
    <location>
        <begin position="209"/>
        <end position="250"/>
    </location>
</feature>
<reference evidence="11 12" key="1">
    <citation type="journal article" date="2016" name="Proc. Natl. Acad. Sci. U.S.A.">
        <title>Lipid metabolic changes in an early divergent fungus govern the establishment of a mutualistic symbiosis with endobacteria.</title>
        <authorList>
            <person name="Lastovetsky O.A."/>
            <person name="Gaspar M.L."/>
            <person name="Mondo S.J."/>
            <person name="LaButti K.M."/>
            <person name="Sandor L."/>
            <person name="Grigoriev I.V."/>
            <person name="Henry S.A."/>
            <person name="Pawlowska T.E."/>
        </authorList>
    </citation>
    <scope>NUCLEOTIDE SEQUENCE [LARGE SCALE GENOMIC DNA]</scope>
    <source>
        <strain evidence="11 12">ATCC 11559</strain>
    </source>
</reference>
<keyword evidence="1" id="KW-0479">Metal-binding</keyword>
<dbReference type="FunFam" id="3.30.160.60:FF:000032">
    <property type="entry name" value="Krueppel-like factor 4"/>
    <property type="match status" value="1"/>
</dbReference>
<dbReference type="PROSITE" id="PS50157">
    <property type="entry name" value="ZINC_FINGER_C2H2_2"/>
    <property type="match status" value="3"/>
</dbReference>
<evidence type="ECO:0000256" key="5">
    <source>
        <dbReference type="ARBA" id="ARBA00023015"/>
    </source>
</evidence>
<organism evidence="11 12">
    <name type="scientific">Rhizopus microsporus</name>
    <dbReference type="NCBI Taxonomy" id="58291"/>
    <lineage>
        <taxon>Eukaryota</taxon>
        <taxon>Fungi</taxon>
        <taxon>Fungi incertae sedis</taxon>
        <taxon>Mucoromycota</taxon>
        <taxon>Mucoromycotina</taxon>
        <taxon>Mucoromycetes</taxon>
        <taxon>Mucorales</taxon>
        <taxon>Mucorineae</taxon>
        <taxon>Rhizopodaceae</taxon>
        <taxon>Rhizopus</taxon>
    </lineage>
</organism>
<dbReference type="PROSITE" id="PS00028">
    <property type="entry name" value="ZINC_FINGER_C2H2_1"/>
    <property type="match status" value="2"/>
</dbReference>
<feature type="domain" description="C2H2-type" evidence="10">
    <location>
        <begin position="322"/>
        <end position="345"/>
    </location>
</feature>
<evidence type="ECO:0000313" key="11">
    <source>
        <dbReference type="EMBL" id="ORE16890.1"/>
    </source>
</evidence>
<dbReference type="GO" id="GO:0000981">
    <property type="term" value="F:DNA-binding transcription factor activity, RNA polymerase II-specific"/>
    <property type="evidence" value="ECO:0007669"/>
    <property type="project" value="TreeGrafter"/>
</dbReference>
<dbReference type="AlphaFoldDB" id="A0A1X0RXZ7"/>
<dbReference type="PANTHER" id="PTHR23235">
    <property type="entry name" value="KRUEPPEL-LIKE TRANSCRIPTION FACTOR"/>
    <property type="match status" value="1"/>
</dbReference>
<evidence type="ECO:0000313" key="12">
    <source>
        <dbReference type="Proteomes" id="UP000242381"/>
    </source>
</evidence>
<dbReference type="GO" id="GO:0008270">
    <property type="term" value="F:zinc ion binding"/>
    <property type="evidence" value="ECO:0007669"/>
    <property type="project" value="UniProtKB-KW"/>
</dbReference>
<accession>A0A1X0RXZ7</accession>
<dbReference type="Gene3D" id="3.30.160.60">
    <property type="entry name" value="Classic Zinc Finger"/>
    <property type="match status" value="3"/>
</dbReference>